<sequence>MKSLVTLFHQVLDDVGSFCSVNTMRDFNTVTRRVANEGDEFLTRVLPRYGSGLEKALDRGAASPDLFPSFGCRQKTPVFLGGFMDLIFDRASGCLLDEPSTEAIRSVRQLTLMFKKIELQCDPERVNTAFQNFVKSDMEVGEWERSISANELSEFARIAKLLFSIPLSQVNRKVRDFDLHPSHGPGATADRLVANSKFVNPTWTERLEDVAPYWRYATFSGMYSTRKYEEVNFHGLEQELPVRVIDVPKTLDTPRIIAVEPTCMQFMQQGVARSVKQEMDKTYLSLLIGNTSQEPNQLLALEGSITGALATLDLSEASDRVSNLLVKKLFEPYPDLHDLVQASRSLRADVPGQGIVSLNRFASMGSALCFPVETMVFLTVVLVGLQNAWHTRFSKTSQIMELIGRVRIYGDDIIVPVDSVSYVVNALELYGFRVNDGKSFWTGKFRESCGKEYFAGEDVTLCRVRRPLPSQRSDVSEMVSAVEFRNHAYKRGLWKTAGYMDELLSEFIPMPAVTETSTVLGRVSFLGFETGRMCPKLHRPQVKGAVVKYRQRFSPIDDDAALMKCLGYRQEEESLKWDDFILTESNHLQYA</sequence>
<feature type="binding site" evidence="9">
    <location>
        <position position="313"/>
    </location>
    <ligand>
        <name>Mg(2+)</name>
        <dbReference type="ChEBI" id="CHEBI:18420"/>
        <label>2</label>
    </ligand>
</feature>
<keyword evidence="5" id="KW-0547">Nucleotide-binding</keyword>
<dbReference type="GO" id="GO:0003968">
    <property type="term" value="F:RNA-directed RNA polymerase activity"/>
    <property type="evidence" value="ECO:0007669"/>
    <property type="project" value="UniProtKB-KW"/>
</dbReference>
<keyword evidence="9" id="KW-0460">Magnesium</keyword>
<keyword evidence="6" id="KW-0693">Viral RNA replication</keyword>
<dbReference type="PROSITE" id="PS50522">
    <property type="entry name" value="RDRP_PHAGE"/>
    <property type="match status" value="1"/>
</dbReference>
<comment type="catalytic activity">
    <reaction evidence="8">
        <text>RNA(n) + a ribonucleoside 5'-triphosphate = RNA(n+1) + diphosphate</text>
        <dbReference type="Rhea" id="RHEA:21248"/>
        <dbReference type="Rhea" id="RHEA-COMP:14527"/>
        <dbReference type="Rhea" id="RHEA-COMP:17342"/>
        <dbReference type="ChEBI" id="CHEBI:33019"/>
        <dbReference type="ChEBI" id="CHEBI:61557"/>
        <dbReference type="ChEBI" id="CHEBI:140395"/>
        <dbReference type="EC" id="2.7.7.48"/>
    </reaction>
</comment>
<feature type="domain" description="RdRp catalytic" evidence="10">
    <location>
        <begin position="298"/>
        <end position="443"/>
    </location>
</feature>
<dbReference type="EC" id="2.7.7.48" evidence="1"/>
<keyword evidence="9" id="KW-0479">Metal-binding</keyword>
<dbReference type="Pfam" id="PF03431">
    <property type="entry name" value="RNA_replicase_B"/>
    <property type="match status" value="1"/>
</dbReference>
<evidence type="ECO:0000256" key="8">
    <source>
        <dbReference type="ARBA" id="ARBA00048744"/>
    </source>
</evidence>
<evidence type="ECO:0000256" key="7">
    <source>
        <dbReference type="ARBA" id="ARBA00030248"/>
    </source>
</evidence>
<gene>
    <name evidence="11" type="ORF">H2BulkLitter10445_000001</name>
</gene>
<feature type="non-terminal residue" evidence="11">
    <location>
        <position position="591"/>
    </location>
</feature>
<evidence type="ECO:0000256" key="2">
    <source>
        <dbReference type="ARBA" id="ARBA00022484"/>
    </source>
</evidence>
<feature type="binding site" evidence="9">
    <location>
        <position position="412"/>
    </location>
    <ligand>
        <name>Mg(2+)</name>
        <dbReference type="ChEBI" id="CHEBI:18420"/>
        <label>2</label>
    </ligand>
</feature>
<keyword evidence="2 11" id="KW-0696">RNA-directed RNA polymerase</keyword>
<dbReference type="GO" id="GO:0039694">
    <property type="term" value="P:viral RNA genome replication"/>
    <property type="evidence" value="ECO:0007669"/>
    <property type="project" value="InterPro"/>
</dbReference>
<evidence type="ECO:0000256" key="3">
    <source>
        <dbReference type="ARBA" id="ARBA00022679"/>
    </source>
</evidence>
<dbReference type="EMBL" id="MN034932">
    <property type="protein sequence ID" value="QDH89632.1"/>
    <property type="molecule type" value="Genomic_RNA"/>
</dbReference>
<evidence type="ECO:0000259" key="10">
    <source>
        <dbReference type="PROSITE" id="PS50522"/>
    </source>
</evidence>
<reference evidence="11" key="1">
    <citation type="submission" date="2019-05" db="EMBL/GenBank/DDBJ databases">
        <title>Metatranscriptomic reconstruction reveals RNA viruses with the potential to shape carbon cycling in soil.</title>
        <authorList>
            <person name="Starr E.P."/>
            <person name="Nuccio E."/>
            <person name="Pett-Ridge J."/>
            <person name="Banfield J.F."/>
            <person name="Firestone M.K."/>
        </authorList>
    </citation>
    <scope>NUCLEOTIDE SEQUENCE</scope>
    <source>
        <strain evidence="11">H2_Bulk_Litter_10_scaffold_445</strain>
    </source>
</reference>
<dbReference type="GO" id="GO:0000166">
    <property type="term" value="F:nucleotide binding"/>
    <property type="evidence" value="ECO:0007669"/>
    <property type="project" value="UniProtKB-KW"/>
</dbReference>
<evidence type="ECO:0000256" key="1">
    <source>
        <dbReference type="ARBA" id="ARBA00012494"/>
    </source>
</evidence>
<comment type="cofactor">
    <cofactor evidence="9">
        <name>Mg(2+)</name>
        <dbReference type="ChEBI" id="CHEBI:18420"/>
    </cofactor>
    <text evidence="9">Binds 2 Mg(2+) per subunit.</text>
</comment>
<dbReference type="InterPro" id="IPR007096">
    <property type="entry name" value="RNA-dir_Rpol_cat_phage"/>
</dbReference>
<proteinExistence type="predicted"/>
<evidence type="ECO:0000256" key="4">
    <source>
        <dbReference type="ARBA" id="ARBA00022695"/>
    </source>
</evidence>
<feature type="binding site" evidence="9">
    <location>
        <position position="411"/>
    </location>
    <ligand>
        <name>Mg(2+)</name>
        <dbReference type="ChEBI" id="CHEBI:18420"/>
        <label>2</label>
    </ligand>
</feature>
<evidence type="ECO:0000256" key="6">
    <source>
        <dbReference type="ARBA" id="ARBA00022953"/>
    </source>
</evidence>
<keyword evidence="3" id="KW-0808">Transferase</keyword>
<dbReference type="GO" id="GO:0046872">
    <property type="term" value="F:metal ion binding"/>
    <property type="evidence" value="ECO:0007669"/>
    <property type="project" value="UniProtKB-KW"/>
</dbReference>
<dbReference type="InterPro" id="IPR005093">
    <property type="entry name" value="RNArep_beta"/>
</dbReference>
<protein>
    <recommendedName>
        <fullName evidence="1">RNA-directed RNA polymerase</fullName>
        <ecNumber evidence="1">2.7.7.48</ecNumber>
    </recommendedName>
    <alternativeName>
        <fullName evidence="7">RNA replicase beta chain</fullName>
    </alternativeName>
</protein>
<evidence type="ECO:0000256" key="5">
    <source>
        <dbReference type="ARBA" id="ARBA00022741"/>
    </source>
</evidence>
<evidence type="ECO:0000313" key="11">
    <source>
        <dbReference type="EMBL" id="QDH89632.1"/>
    </source>
</evidence>
<evidence type="ECO:0000256" key="9">
    <source>
        <dbReference type="PIRSR" id="PIRSR605093-1"/>
    </source>
</evidence>
<accession>A0A514D7R1</accession>
<organism evidence="11">
    <name type="scientific">Leviviridae sp</name>
    <dbReference type="NCBI Taxonomy" id="2027243"/>
    <lineage>
        <taxon>Viruses</taxon>
        <taxon>Riboviria</taxon>
        <taxon>Orthornavirae</taxon>
        <taxon>Lenarviricota</taxon>
        <taxon>Leviviricetes</taxon>
        <taxon>Norzivirales</taxon>
        <taxon>Fiersviridae</taxon>
    </lineage>
</organism>
<name>A0A514D7R1_9VIRU</name>
<keyword evidence="4" id="KW-0548">Nucleotidyltransferase</keyword>